<dbReference type="AlphaFoldDB" id="A0A0H5QPE1"/>
<organism evidence="2">
    <name type="scientific">uncultured prokaryote</name>
    <dbReference type="NCBI Taxonomy" id="198431"/>
    <lineage>
        <taxon>unclassified sequences</taxon>
        <taxon>environmental samples</taxon>
    </lineage>
</organism>
<evidence type="ECO:0000313" key="2">
    <source>
        <dbReference type="EMBL" id="CRY97627.1"/>
    </source>
</evidence>
<keyword evidence="1" id="KW-0175">Coiled coil</keyword>
<sequence length="142" mass="17047">MAQVTVYLRDKDVENLKKLVAEFDKKNLLPKNNRSTVTEKILMDYIEMMSEMKIEKGKKVFDRNLIFEYAKQVSETETKDDELEKEKVALFNSFMDRFLARKNRMERLEKELQELREFADSVKYKSGESILDRYEKQRSKVN</sequence>
<feature type="coiled-coil region" evidence="1">
    <location>
        <begin position="95"/>
        <end position="125"/>
    </location>
</feature>
<proteinExistence type="predicted"/>
<reference evidence="2" key="1">
    <citation type="submission" date="2015-06" db="EMBL/GenBank/DDBJ databases">
        <authorList>
            <person name="Joergensen T."/>
        </authorList>
    </citation>
    <scope>NUCLEOTIDE SEQUENCE</scope>
    <source>
        <plasmid evidence="2">pRGFK1665</plasmid>
    </source>
</reference>
<reference evidence="2" key="2">
    <citation type="submission" date="2015-07" db="EMBL/GenBank/DDBJ databases">
        <title>Plasmids, circular viruses and viroids from rat gut.</title>
        <authorList>
            <person name="Jorgensen T.J."/>
            <person name="Hansen M.A."/>
            <person name="Xu Z."/>
            <person name="Tabak M.A."/>
            <person name="Sorensen S.J."/>
            <person name="Hansen L.H."/>
        </authorList>
    </citation>
    <scope>NUCLEOTIDE SEQUENCE</scope>
    <source>
        <plasmid evidence="2">pRGFK1665</plasmid>
    </source>
</reference>
<dbReference type="EMBL" id="LN854170">
    <property type="protein sequence ID" value="CRY97627.1"/>
    <property type="molecule type" value="Genomic_DNA"/>
</dbReference>
<evidence type="ECO:0000256" key="1">
    <source>
        <dbReference type="SAM" id="Coils"/>
    </source>
</evidence>
<geneLocation type="plasmid" evidence="2">
    <name>pRGFK1665</name>
</geneLocation>
<name>A0A0H5QPE1_9ZZZZ</name>
<accession>A0A0H5QPE1</accession>
<keyword evidence="2" id="KW-0614">Plasmid</keyword>
<protein>
    <submittedName>
        <fullName evidence="2">Uncharacterized protein</fullName>
    </submittedName>
</protein>